<keyword evidence="7 9" id="KW-0010">Activator</keyword>
<evidence type="ECO:0000259" key="11">
    <source>
        <dbReference type="PROSITE" id="PS51194"/>
    </source>
</evidence>
<evidence type="ECO:0000256" key="9">
    <source>
        <dbReference type="HAMAP-Rule" id="MF_01821"/>
    </source>
</evidence>
<dbReference type="Pfam" id="PF00176">
    <property type="entry name" value="SNF2-rel_dom"/>
    <property type="match status" value="1"/>
</dbReference>
<keyword evidence="3 9" id="KW-0347">Helicase</keyword>
<keyword evidence="1 9" id="KW-0547">Nucleotide-binding</keyword>
<keyword evidence="6 9" id="KW-0238">DNA-binding</keyword>
<evidence type="ECO:0000256" key="1">
    <source>
        <dbReference type="ARBA" id="ARBA00022741"/>
    </source>
</evidence>
<comment type="similarity">
    <text evidence="9">Belongs to the SNF2/RAD54 helicase family. RapA subfamily.</text>
</comment>
<dbReference type="Pfam" id="PF18339">
    <property type="entry name" value="Tudor_1_RapA"/>
    <property type="match status" value="1"/>
</dbReference>
<protein>
    <recommendedName>
        <fullName evidence="9">RNA polymerase-associated protein RapA</fullName>
        <ecNumber evidence="9">3.6.4.-</ecNumber>
    </recommendedName>
    <alternativeName>
        <fullName evidence="9">ATP-dependent helicase HepA</fullName>
    </alternativeName>
</protein>
<evidence type="ECO:0000313" key="12">
    <source>
        <dbReference type="EMBL" id="OPX54610.1"/>
    </source>
</evidence>
<dbReference type="PROSITE" id="PS51192">
    <property type="entry name" value="HELICASE_ATP_BIND_1"/>
    <property type="match status" value="1"/>
</dbReference>
<feature type="binding site" evidence="9">
    <location>
        <begin position="176"/>
        <end position="183"/>
    </location>
    <ligand>
        <name>ATP</name>
        <dbReference type="ChEBI" id="CHEBI:30616"/>
    </ligand>
</feature>
<dbReference type="PANTHER" id="PTHR45766">
    <property type="entry name" value="DNA ANNEALING HELICASE AND ENDONUCLEASE ZRANB3 FAMILY MEMBER"/>
    <property type="match status" value="1"/>
</dbReference>
<dbReference type="Pfam" id="PF18337">
    <property type="entry name" value="Tudor_RapA"/>
    <property type="match status" value="1"/>
</dbReference>
<dbReference type="InterPro" id="IPR057342">
    <property type="entry name" value="DEXDc_RapA"/>
</dbReference>
<dbReference type="HAMAP" id="MF_01821">
    <property type="entry name" value="Helicase_RapA"/>
    <property type="match status" value="1"/>
</dbReference>
<dbReference type="GO" id="GO:0004386">
    <property type="term" value="F:helicase activity"/>
    <property type="evidence" value="ECO:0007669"/>
    <property type="project" value="UniProtKB-UniRule"/>
</dbReference>
<dbReference type="Proteomes" id="UP000191418">
    <property type="component" value="Unassembled WGS sequence"/>
</dbReference>
<dbReference type="Pfam" id="PF12137">
    <property type="entry name" value="RapA_C"/>
    <property type="match status" value="1"/>
</dbReference>
<dbReference type="InterPro" id="IPR027417">
    <property type="entry name" value="P-loop_NTPase"/>
</dbReference>
<dbReference type="CDD" id="cd18793">
    <property type="entry name" value="SF2_C_SNF"/>
    <property type="match status" value="1"/>
</dbReference>
<evidence type="ECO:0000256" key="4">
    <source>
        <dbReference type="ARBA" id="ARBA00022840"/>
    </source>
</evidence>
<dbReference type="CDD" id="cd18011">
    <property type="entry name" value="DEXDc_RapA"/>
    <property type="match status" value="1"/>
</dbReference>
<dbReference type="Gene3D" id="2.30.30.930">
    <property type="match status" value="1"/>
</dbReference>
<organism evidence="12 13">
    <name type="scientific">Oceanospirillum multiglobuliferum</name>
    <dbReference type="NCBI Taxonomy" id="64969"/>
    <lineage>
        <taxon>Bacteria</taxon>
        <taxon>Pseudomonadati</taxon>
        <taxon>Pseudomonadota</taxon>
        <taxon>Gammaproteobacteria</taxon>
        <taxon>Oceanospirillales</taxon>
        <taxon>Oceanospirillaceae</taxon>
        <taxon>Oceanospirillum</taxon>
    </lineage>
</organism>
<evidence type="ECO:0000256" key="8">
    <source>
        <dbReference type="ARBA" id="ARBA00023163"/>
    </source>
</evidence>
<dbReference type="InterPro" id="IPR040766">
    <property type="entry name" value="Tudor_2_RapA"/>
</dbReference>
<comment type="subunit">
    <text evidence="9">Interacts with the RNAP. Has a higher affinity for the core RNAP than for the holoenzyme. Its ATPase activity is stimulated by binding to RNAP.</text>
</comment>
<dbReference type="Pfam" id="PF00271">
    <property type="entry name" value="Helicase_C"/>
    <property type="match status" value="1"/>
</dbReference>
<dbReference type="Gene3D" id="2.30.30.140">
    <property type="match status" value="1"/>
</dbReference>
<keyword evidence="8 9" id="KW-0804">Transcription</keyword>
<dbReference type="SMART" id="SM00487">
    <property type="entry name" value="DEXDc"/>
    <property type="match status" value="1"/>
</dbReference>
<dbReference type="STRING" id="64969.SAMN02745127_02597"/>
<dbReference type="InterPro" id="IPR022737">
    <property type="entry name" value="RapA_C"/>
</dbReference>
<dbReference type="InterPro" id="IPR049730">
    <property type="entry name" value="SNF2/RAD54-like_C"/>
</dbReference>
<dbReference type="InterPro" id="IPR014001">
    <property type="entry name" value="Helicase_ATP-bd"/>
</dbReference>
<keyword evidence="5 9" id="KW-0805">Transcription regulation</keyword>
<dbReference type="EC" id="3.6.4.-" evidence="9"/>
<dbReference type="GO" id="GO:0005524">
    <property type="term" value="F:ATP binding"/>
    <property type="evidence" value="ECO:0007669"/>
    <property type="project" value="UniProtKB-UniRule"/>
</dbReference>
<dbReference type="NCBIfam" id="NF003426">
    <property type="entry name" value="PRK04914.1"/>
    <property type="match status" value="1"/>
</dbReference>
<dbReference type="InterPro" id="IPR001650">
    <property type="entry name" value="Helicase_C-like"/>
</dbReference>
<dbReference type="GO" id="GO:0016817">
    <property type="term" value="F:hydrolase activity, acting on acid anhydrides"/>
    <property type="evidence" value="ECO:0007669"/>
    <property type="project" value="InterPro"/>
</dbReference>
<sequence>MLPYIPGQRWISDAENDLGLGTILTCDMRSVTVLFPAPGETRVYSTKSAPLTRVAFGAGDQVESHEGWLLTVSEVEEQQGLLTYIGLHSDGRLAELPESHLSNHIRFQKAKDRLLTGQIDRNDWFNLRYQTLLNAGQQATAPIQGLSGARMALIPHQLYIANTVASRYAPRVLLADEVGLGKTVEAGLILHQQLLSGRAERVLIVVPESLQNQWLVEMLRRFNLQFSLYDYERAAQYPGQNAFEQAQLIICSLELLTDHPELHQQAVAAQWDMLVVDEAHHLEWSETAPSAAYQCIEALAAETGGLLLLTATPEQLGKSSHFARLRLLDPERYNDFAQFEQEEQQYQPIAEALEALDQDTLSAKQTKAISALLPETDAQALLALLQQSDADEAQKLSARSQLQSQLLDRHGTGRVLFRNTRDTVKGFKARQLHRHALEVPEVYEVAFSVPELATQLTPEQYEYQNDWCDHDPRFHWLLDHLEQNKGDKTLLICHSATSAMALSEALKVDTGIHAPAFHEGLSILERDRAAAWFADHEAGPPVLICSEIGSEGRNFQFARHLVLFDLPANPDLLEQRIGRLDRIGQQHDIQIHVPYFEGTGQQVLLDWYDQGLAAFTAPCPAASALFAEFGDLLKSQISSADIDALQGLMQATTERREVLNAAMHAGRDRLLERNACRPYEAQQLVAAIAEQDQPEPLQNWLESALDMFGVNIDETSSSSWHLTPGEHMMNSDLPGLDDEEGFSMTTQRPVALVREDLQFFTWEHPFVRALQDQIIAGGLGNNAVSLFKTKALPEGTLLLEVLASIRCSAPKHLHIGRYLPPTTLRFLLDVRGNDLGAKVSFESLSPKLSKLKRAIARDVVKLRQEQIRSLVDKAEELANDHLPTVVEAAQLKMQSLLYPELERIKALKEVNPSIREIEVRALELEYLAVAQAIENARVYIEGIRVIVTN</sequence>
<dbReference type="InterPro" id="IPR000330">
    <property type="entry name" value="SNF2_N"/>
</dbReference>
<dbReference type="EMBL" id="MTSM01000021">
    <property type="protein sequence ID" value="OPX54610.1"/>
    <property type="molecule type" value="Genomic_DNA"/>
</dbReference>
<name>A0A1T4RV02_9GAMM</name>
<dbReference type="InterPro" id="IPR023949">
    <property type="entry name" value="Helicase_RapA"/>
</dbReference>
<feature type="short sequence motif" description="DEAH box" evidence="9">
    <location>
        <begin position="277"/>
        <end position="280"/>
    </location>
</feature>
<dbReference type="GO" id="GO:0003677">
    <property type="term" value="F:DNA binding"/>
    <property type="evidence" value="ECO:0007669"/>
    <property type="project" value="UniProtKB-KW"/>
</dbReference>
<dbReference type="InterPro" id="IPR038718">
    <property type="entry name" value="SNF2-like_sf"/>
</dbReference>
<feature type="domain" description="Helicase C-terminal" evidence="11">
    <location>
        <begin position="473"/>
        <end position="625"/>
    </location>
</feature>
<dbReference type="OrthoDB" id="9814088at2"/>
<dbReference type="RefSeq" id="WP_078746135.1">
    <property type="nucleotide sequence ID" value="NZ_FUXG01000020.1"/>
</dbReference>
<dbReference type="GO" id="GO:0006355">
    <property type="term" value="P:regulation of DNA-templated transcription"/>
    <property type="evidence" value="ECO:0007669"/>
    <property type="project" value="UniProtKB-UniRule"/>
</dbReference>
<dbReference type="SUPFAM" id="SSF52540">
    <property type="entry name" value="P-loop containing nucleoside triphosphate hydrolases"/>
    <property type="match status" value="2"/>
</dbReference>
<dbReference type="Gene3D" id="3.30.360.80">
    <property type="match status" value="1"/>
</dbReference>
<evidence type="ECO:0000259" key="10">
    <source>
        <dbReference type="PROSITE" id="PS51192"/>
    </source>
</evidence>
<gene>
    <name evidence="9" type="primary">rapA</name>
    <name evidence="12" type="ORF">BTE48_13105</name>
</gene>
<dbReference type="Gene3D" id="3.40.50.10810">
    <property type="entry name" value="Tandem AAA-ATPase domain"/>
    <property type="match status" value="1"/>
</dbReference>
<dbReference type="Gene3D" id="3.40.50.300">
    <property type="entry name" value="P-loop containing nucleotide triphosphate hydrolases"/>
    <property type="match status" value="1"/>
</dbReference>
<dbReference type="InterPro" id="IPR040765">
    <property type="entry name" value="Tudor_1_RapA"/>
</dbReference>
<comment type="function">
    <text evidence="9">Transcription regulator that activates transcription by stimulating RNA polymerase (RNAP) recycling in case of stress conditions such as supercoiled DNA or high salt concentrations. Probably acts by releasing the RNAP, when it is trapped or immobilized on tightly supercoiled DNA. Does not activate transcription on linear DNA. Probably not involved in DNA repair.</text>
</comment>
<evidence type="ECO:0000256" key="5">
    <source>
        <dbReference type="ARBA" id="ARBA00023015"/>
    </source>
</evidence>
<keyword evidence="2 9" id="KW-0378">Hydrolase</keyword>
<comment type="caution">
    <text evidence="12">The sequence shown here is derived from an EMBL/GenBank/DDBJ whole genome shotgun (WGS) entry which is preliminary data.</text>
</comment>
<evidence type="ECO:0000256" key="2">
    <source>
        <dbReference type="ARBA" id="ARBA00022801"/>
    </source>
</evidence>
<keyword evidence="13" id="KW-1185">Reference proteome</keyword>
<evidence type="ECO:0000313" key="13">
    <source>
        <dbReference type="Proteomes" id="UP000191418"/>
    </source>
</evidence>
<evidence type="ECO:0000256" key="7">
    <source>
        <dbReference type="ARBA" id="ARBA00023159"/>
    </source>
</evidence>
<reference evidence="12 13" key="1">
    <citation type="submission" date="2017-01" db="EMBL/GenBank/DDBJ databases">
        <title>Genome Sequencing of a Marine Spirillum, Oceanospirillum multiglobuliferum ATCC 33336, from Japan.</title>
        <authorList>
            <person name="Carney J.G."/>
            <person name="Trachtenberg A.M."/>
            <person name="Rheaume B.A."/>
            <person name="Linnane J.D."/>
            <person name="Pitts N.L."/>
            <person name="Mykles D.L."/>
            <person name="Maclea K.S."/>
        </authorList>
    </citation>
    <scope>NUCLEOTIDE SEQUENCE [LARGE SCALE GENOMIC DNA]</scope>
    <source>
        <strain evidence="12 13">ATCC 33336</strain>
    </source>
</reference>
<keyword evidence="4 9" id="KW-0067">ATP-binding</keyword>
<dbReference type="AlphaFoldDB" id="A0A1T4RV02"/>
<evidence type="ECO:0000256" key="6">
    <source>
        <dbReference type="ARBA" id="ARBA00023125"/>
    </source>
</evidence>
<evidence type="ECO:0000256" key="3">
    <source>
        <dbReference type="ARBA" id="ARBA00022806"/>
    </source>
</evidence>
<proteinExistence type="inferred from homology"/>
<dbReference type="PROSITE" id="PS51194">
    <property type="entry name" value="HELICASE_CTER"/>
    <property type="match status" value="1"/>
</dbReference>
<dbReference type="PANTHER" id="PTHR45766:SF6">
    <property type="entry name" value="SWI_SNF-RELATED MATRIX-ASSOCIATED ACTIN-DEPENDENT REGULATOR OF CHROMATIN SUBFAMILY A-LIKE PROTEIN 1"/>
    <property type="match status" value="1"/>
</dbReference>
<dbReference type="SMART" id="SM00490">
    <property type="entry name" value="HELICc"/>
    <property type="match status" value="1"/>
</dbReference>
<accession>A0A1T4RV02</accession>
<feature type="domain" description="Helicase ATP-binding" evidence="10">
    <location>
        <begin position="163"/>
        <end position="331"/>
    </location>
</feature>
<dbReference type="Gene3D" id="6.10.140.1500">
    <property type="match status" value="1"/>
</dbReference>